<evidence type="ECO:0000313" key="4">
    <source>
        <dbReference type="EnsemblMetazoa" id="XP_016660127.1"/>
    </source>
</evidence>
<name>A0A8R2D3T8_ACYPI</name>
<proteinExistence type="inferred from homology"/>
<dbReference type="InterPro" id="IPR007123">
    <property type="entry name" value="Gelsolin-like_dom"/>
</dbReference>
<dbReference type="PROSITE" id="PS51089">
    <property type="entry name" value="HP"/>
    <property type="match status" value="1"/>
</dbReference>
<dbReference type="RefSeq" id="XP_029343308.1">
    <property type="nucleotide sequence ID" value="XM_029487448.1"/>
</dbReference>
<organism evidence="4 5">
    <name type="scientific">Acyrthosiphon pisum</name>
    <name type="common">Pea aphid</name>
    <dbReference type="NCBI Taxonomy" id="7029"/>
    <lineage>
        <taxon>Eukaryota</taxon>
        <taxon>Metazoa</taxon>
        <taxon>Ecdysozoa</taxon>
        <taxon>Arthropoda</taxon>
        <taxon>Hexapoda</taxon>
        <taxon>Insecta</taxon>
        <taxon>Pterygota</taxon>
        <taxon>Neoptera</taxon>
        <taxon>Paraneoptera</taxon>
        <taxon>Hemiptera</taxon>
        <taxon>Sternorrhyncha</taxon>
        <taxon>Aphidomorpha</taxon>
        <taxon>Aphidoidea</taxon>
        <taxon>Aphididae</taxon>
        <taxon>Macrosiphini</taxon>
        <taxon>Acyrthosiphon</taxon>
    </lineage>
</organism>
<feature type="region of interest" description="Disordered" evidence="2">
    <location>
        <begin position="160"/>
        <end position="189"/>
    </location>
</feature>
<dbReference type="Pfam" id="PF02209">
    <property type="entry name" value="VHP"/>
    <property type="match status" value="1"/>
</dbReference>
<evidence type="ECO:0000256" key="2">
    <source>
        <dbReference type="SAM" id="MobiDB-lite"/>
    </source>
</evidence>
<dbReference type="EnsemblMetazoa" id="XM_016804634.2">
    <property type="protein sequence ID" value="XP_016660123.1"/>
    <property type="gene ID" value="LOC100167688"/>
</dbReference>
<dbReference type="CTD" id="6840"/>
<dbReference type="SMART" id="SM00153">
    <property type="entry name" value="VHP"/>
    <property type="match status" value="1"/>
</dbReference>
<dbReference type="InterPro" id="IPR007122">
    <property type="entry name" value="Villin/Gelsolin"/>
</dbReference>
<comment type="similarity">
    <text evidence="1">Belongs to the villin/gelsolin family.</text>
</comment>
<evidence type="ECO:0000259" key="3">
    <source>
        <dbReference type="PROSITE" id="PS51089"/>
    </source>
</evidence>
<dbReference type="PANTHER" id="PTHR11977">
    <property type="entry name" value="VILLIN"/>
    <property type="match status" value="1"/>
</dbReference>
<dbReference type="EnsemblMetazoa" id="XM_029487448.1">
    <property type="protein sequence ID" value="XP_029343308.1"/>
    <property type="gene ID" value="LOC100167688"/>
</dbReference>
<dbReference type="InterPro" id="IPR036886">
    <property type="entry name" value="Villin_headpiece_dom_sf"/>
</dbReference>
<evidence type="ECO:0000256" key="1">
    <source>
        <dbReference type="ARBA" id="ARBA00008418"/>
    </source>
</evidence>
<dbReference type="GO" id="GO:0015629">
    <property type="term" value="C:actin cytoskeleton"/>
    <property type="evidence" value="ECO:0007669"/>
    <property type="project" value="TreeGrafter"/>
</dbReference>
<dbReference type="RefSeq" id="XP_016660127.1">
    <property type="nucleotide sequence ID" value="XM_016804638.2"/>
</dbReference>
<dbReference type="InterPro" id="IPR029006">
    <property type="entry name" value="ADF-H/Gelsolin-like_dom_sf"/>
</dbReference>
<reference evidence="5" key="1">
    <citation type="submission" date="2010-06" db="EMBL/GenBank/DDBJ databases">
        <authorList>
            <person name="Jiang H."/>
            <person name="Abraham K."/>
            <person name="Ali S."/>
            <person name="Alsbrooks S.L."/>
            <person name="Anim B.N."/>
            <person name="Anosike U.S."/>
            <person name="Attaway T."/>
            <person name="Bandaranaike D.P."/>
            <person name="Battles P.K."/>
            <person name="Bell S.N."/>
            <person name="Bell A.V."/>
            <person name="Beltran B."/>
            <person name="Bickham C."/>
            <person name="Bustamante Y."/>
            <person name="Caleb T."/>
            <person name="Canada A."/>
            <person name="Cardenas V."/>
            <person name="Carter K."/>
            <person name="Chacko J."/>
            <person name="Chandrabose M.N."/>
            <person name="Chavez D."/>
            <person name="Chavez A."/>
            <person name="Chen L."/>
            <person name="Chu H.-S."/>
            <person name="Claassen K.J."/>
            <person name="Cockrell R."/>
            <person name="Collins M."/>
            <person name="Cooper J.A."/>
            <person name="Cree A."/>
            <person name="Curry S.M."/>
            <person name="Da Y."/>
            <person name="Dao M.D."/>
            <person name="Das B."/>
            <person name="Davila M.-L."/>
            <person name="Davy-Carroll L."/>
            <person name="Denson S."/>
            <person name="Dinh H."/>
            <person name="Ebong V.E."/>
            <person name="Edwards J.R."/>
            <person name="Egan A."/>
            <person name="El-Daye J."/>
            <person name="Escobedo L."/>
            <person name="Fernandez S."/>
            <person name="Fernando P.R."/>
            <person name="Flagg N."/>
            <person name="Forbes L.D."/>
            <person name="Fowler R.G."/>
            <person name="Fu Q."/>
            <person name="Gabisi R.A."/>
            <person name="Ganer J."/>
            <person name="Garbino Pronczuk A."/>
            <person name="Garcia R.M."/>
            <person name="Garner T."/>
            <person name="Garrett T.E."/>
            <person name="Gonzalez D.A."/>
            <person name="Hamid H."/>
            <person name="Hawkins E.S."/>
            <person name="Hirani K."/>
            <person name="Hogues M.E."/>
            <person name="Hollins B."/>
            <person name="Hsiao C.-H."/>
            <person name="Jabil R."/>
            <person name="James M.L."/>
            <person name="Jhangiani S.N."/>
            <person name="Johnson B."/>
            <person name="Johnson Q."/>
            <person name="Joshi V."/>
            <person name="Kalu J.B."/>
            <person name="Kam C."/>
            <person name="Kashfia A."/>
            <person name="Keebler J."/>
            <person name="Kisamo H."/>
            <person name="Kovar C.L."/>
            <person name="Lago L.A."/>
            <person name="Lai C.-Y."/>
            <person name="Laidlaw J."/>
            <person name="Lara F."/>
            <person name="Le T.-K."/>
            <person name="Lee S.L."/>
            <person name="Legall F.H."/>
            <person name="Lemon S.J."/>
            <person name="Lewis L.R."/>
            <person name="Li B."/>
            <person name="Liu Y."/>
            <person name="Liu Y.-S."/>
            <person name="Lopez J."/>
            <person name="Lozado R.J."/>
            <person name="Lu J."/>
            <person name="Madu R.C."/>
            <person name="Maheshwari M."/>
            <person name="Maheshwari R."/>
            <person name="Malloy K."/>
            <person name="Martinez E."/>
            <person name="Mathew T."/>
            <person name="Mercado I.C."/>
            <person name="Mercado C."/>
            <person name="Meyer B."/>
            <person name="Montgomery K."/>
            <person name="Morgan M.B."/>
            <person name="Munidasa M."/>
            <person name="Nazareth L.V."/>
            <person name="Nelson J."/>
            <person name="Ng B.M."/>
            <person name="Nguyen N.B."/>
            <person name="Nguyen P.Q."/>
            <person name="Nguyen T."/>
            <person name="Obregon M."/>
            <person name="Okwuonu G.O."/>
            <person name="Onwere C.G."/>
            <person name="Orozco G."/>
            <person name="Parra A."/>
            <person name="Patel S."/>
            <person name="Patil S."/>
            <person name="Perez A."/>
            <person name="Perez Y."/>
            <person name="Pham C."/>
            <person name="Primus E.L."/>
            <person name="Pu L.-L."/>
            <person name="Puazo M."/>
            <person name="Qin X."/>
            <person name="Quiroz J.B."/>
            <person name="Reese J."/>
            <person name="Richards S."/>
            <person name="Rives C.M."/>
            <person name="Robberts R."/>
            <person name="Ruiz S.J."/>
            <person name="Ruiz M.J."/>
            <person name="Santibanez J."/>
            <person name="Schneider B.W."/>
            <person name="Sisson I."/>
            <person name="Smith M."/>
            <person name="Sodergren E."/>
            <person name="Song X.-Z."/>
            <person name="Song B.B."/>
            <person name="Summersgill H."/>
            <person name="Thelus R."/>
            <person name="Thornton R.D."/>
            <person name="Trejos Z.Y."/>
            <person name="Usmani K."/>
            <person name="Vattathil S."/>
            <person name="Villasana D."/>
            <person name="Walker D.L."/>
            <person name="Wang S."/>
            <person name="Wang K."/>
            <person name="White C.S."/>
            <person name="Williams A.C."/>
            <person name="Williamson J."/>
            <person name="Wilson K."/>
            <person name="Woghiren I.O."/>
            <person name="Woodworth J.R."/>
            <person name="Worley K.C."/>
            <person name="Wright R.A."/>
            <person name="Wu W."/>
            <person name="Young L."/>
            <person name="Zhang L."/>
            <person name="Zhang J."/>
            <person name="Zhu Y."/>
            <person name="Muzny D.M."/>
            <person name="Weinstock G."/>
            <person name="Gibbs R.A."/>
        </authorList>
    </citation>
    <scope>NUCLEOTIDE SEQUENCE [LARGE SCALE GENOMIC DNA]</scope>
    <source>
        <strain evidence="5">LSR1</strain>
    </source>
</reference>
<dbReference type="InterPro" id="IPR003128">
    <property type="entry name" value="Villin_headpiece"/>
</dbReference>
<reference evidence="4" key="2">
    <citation type="submission" date="2022-06" db="UniProtKB">
        <authorList>
            <consortium name="EnsemblMetazoa"/>
        </authorList>
    </citation>
    <scope>IDENTIFICATION</scope>
</reference>
<dbReference type="Pfam" id="PF00626">
    <property type="entry name" value="Gelsolin"/>
    <property type="match status" value="2"/>
</dbReference>
<protein>
    <recommendedName>
        <fullName evidence="3">HP domain-containing protein</fullName>
    </recommendedName>
</protein>
<dbReference type="RefSeq" id="XP_016660123.1">
    <property type="nucleotide sequence ID" value="XM_016804634.2"/>
</dbReference>
<evidence type="ECO:0000313" key="5">
    <source>
        <dbReference type="Proteomes" id="UP000007819"/>
    </source>
</evidence>
<feature type="domain" description="HP" evidence="3">
    <location>
        <begin position="1676"/>
        <end position="1739"/>
    </location>
</feature>
<dbReference type="OrthoDB" id="28894at2759"/>
<dbReference type="SUPFAM" id="SSF55753">
    <property type="entry name" value="Actin depolymerizing proteins"/>
    <property type="match status" value="5"/>
</dbReference>
<dbReference type="EnsemblMetazoa" id="XM_016804638.2">
    <property type="protein sequence ID" value="XP_016660127.1"/>
    <property type="gene ID" value="LOC100167688"/>
</dbReference>
<dbReference type="Proteomes" id="UP000007819">
    <property type="component" value="Chromosome A1"/>
</dbReference>
<dbReference type="PANTHER" id="PTHR11977:SF45">
    <property type="entry name" value="SUPERVILLIN"/>
    <property type="match status" value="1"/>
</dbReference>
<feature type="compositionally biased region" description="Basic and acidic residues" evidence="2">
    <location>
        <begin position="585"/>
        <end position="596"/>
    </location>
</feature>
<dbReference type="Gene3D" id="3.40.20.10">
    <property type="entry name" value="Severin"/>
    <property type="match status" value="5"/>
</dbReference>
<dbReference type="GO" id="GO:0008154">
    <property type="term" value="P:actin polymerization or depolymerization"/>
    <property type="evidence" value="ECO:0007669"/>
    <property type="project" value="TreeGrafter"/>
</dbReference>
<dbReference type="GO" id="GO:0051016">
    <property type="term" value="P:barbed-end actin filament capping"/>
    <property type="evidence" value="ECO:0007669"/>
    <property type="project" value="TreeGrafter"/>
</dbReference>
<feature type="region of interest" description="Disordered" evidence="2">
    <location>
        <begin position="584"/>
        <end position="609"/>
    </location>
</feature>
<dbReference type="Gene3D" id="1.10.950.10">
    <property type="entry name" value="Villin headpiece domain"/>
    <property type="match status" value="1"/>
</dbReference>
<dbReference type="GO" id="GO:0005546">
    <property type="term" value="F:phosphatidylinositol-4,5-bisphosphate binding"/>
    <property type="evidence" value="ECO:0007669"/>
    <property type="project" value="TreeGrafter"/>
</dbReference>
<accession>A0A8R2D3T8</accession>
<dbReference type="GO" id="GO:0005737">
    <property type="term" value="C:cytoplasm"/>
    <property type="evidence" value="ECO:0007669"/>
    <property type="project" value="TreeGrafter"/>
</dbReference>
<dbReference type="GO" id="GO:0051014">
    <property type="term" value="P:actin filament severing"/>
    <property type="evidence" value="ECO:0007669"/>
    <property type="project" value="TreeGrafter"/>
</dbReference>
<keyword evidence="5" id="KW-1185">Reference proteome</keyword>
<dbReference type="GeneID" id="100167688"/>
<sequence length="1739" mass="195917">MISKCPNYLSDSYVSNYNFYSSEHSIIPLNLPNQITYINNYNNRHCSSMDHHHQPHYIRHQPNSSKSILKRKSLEIMPADEDGPMTPAIKADVNADPRLQSCSLKTSNHKSFCRQGILKKQSASFDDESTQKPILKNRCQSCDDESLLANNFSELHSILKRKTSEPSPEPPSHGILKRRGERDVRPPRDRCQAAVVEESNQDSLKPILKKILSAAAVVAADDKRPILKSKLTADGLTKCSSSSKRPSVAQRISDLESGVVRDDPPGSIRDCRLQHTRSARDRTRFRTQPVTPSEINAVKKTTAVTTHSENDTHQIVRNVSTPGCSGRSWADNENVVAATLKRTNSVSVKNREFQSIFDKTAAGICITSSDVNSNICTAKSRPSKYKQCQEKKLNAANRYSTQPVTNHELQEAKNLNSAKCKNDDDNGRLPRRKLGSFIMDRLRIFNGNTCTIDVDKVEEKIYLRNGMAESTKNPIECLNKEQSKDETNKIADIIVQPKDETKTVLKNKIPSKNPKKSTEIKVQYKDKTKKNPEIKVQPVKMAKESTDSERLKNRISRNVAINRSFNSNSKLELLRQEKFGTMTKENGELPKPKKLVEPSSDNTDGTSVINGGSIKDRLVALKKSGQMDWQKRLLKIKPEDHEVSNNSINEAQDLLRKQLTRQVKSTEEPVECVDNILVDRLNRLETSSKDWKKRVEQKDTTNFTVAGKMQNKSLPPLTPVLLSVTQRTSLEKSSSNVMKNKIGDESTKQINVRRSLSMSDSKTKSYLNNKSEKIPLENGLNNIGKEKTVNVPIMIDDDFDKFFGSSVQTSNDGQIENVDFDHLKSTRSNLLVQRKKVKFNQRKHEGSKNPIKALATNRDLAQQKYTENKSNLLLQRSLETSTINTPLAREALAALASKEDFASVNLRKSGDSTPTLLPPYKDLMLLHIKGRRRVQTRLVSPSADSINQGDSYVLVTPSQIFVWIGEYSNVIERSHAAKVAQSIFDKKDLGCKFANQLYTINCDSSLPNSQHEKKFWTLLGVTSSETSSIKGQGAGHPDEDELYEAAIVSTNVVYEVTNDELVVLPEISETMAKIEILDPSKTLVFDFGSELYVWYGKNVNVAKRRPAIHLARQLFDDGYDYSQFDVSPIDVATCLGDRSEYYDKDTVYVKSGAKRPEWTLFAKITQHMETVLFREKFSDWPDYSRVIRSSKKSDDKETGEHGTTCIDWSTEISAFDADEMLKMSVNEPDLILEGSHLGRGSSYYDNETLREFIINTMEVTVWHVREFDSTELGPKSAGQFHSGDSYIIRWTYNVSIQGRELSGLPSRRMVTSGRNRCAYWYWHGRDATQNDQGAAALLTIQLDTEQGPQLRIDQGHEPPAFWNLFKGTAIVYRGKRNGTPSTWRLFMVHGANESEAHLTEVLCSTTQLRSQTSFVLLNSENGTVFIWHGNGSSDAIRELSLKVAGSLSKLDGGELGLADGVVPQEPKTVSETNESLDFFRALGCKNSRRLCNQQLSRPVGHGASDMKLFHFSSVLGQFKASLVTGAYVPSPYPYLQDHLYNVSQPATFMLDTGEELWLWQGWWPESAVLTAEEGDDADAESATLTATALNHRGSSSTRLQAERRAAMQTALNYWKRQYGDDDDNDPKAFLVWAGLEPLRFTDCFPEWRDRDDIAEINMKHNHKPGETQLVEIELARITQESYPAAQLLQRPLPDGVDPTRLELYLSPASFKGLLDMNKNEFLQLPKWKRTKIKQSVGLF</sequence>
<feature type="compositionally biased region" description="Basic and acidic residues" evidence="2">
    <location>
        <begin position="178"/>
        <end position="189"/>
    </location>
</feature>
<dbReference type="SUPFAM" id="SSF47050">
    <property type="entry name" value="VHP, Villin headpiece domain"/>
    <property type="match status" value="1"/>
</dbReference>
<feature type="compositionally biased region" description="Polar residues" evidence="2">
    <location>
        <begin position="599"/>
        <end position="609"/>
    </location>
</feature>
<dbReference type="GO" id="GO:0051015">
    <property type="term" value="F:actin filament binding"/>
    <property type="evidence" value="ECO:0007669"/>
    <property type="project" value="InterPro"/>
</dbReference>
<dbReference type="SMART" id="SM00262">
    <property type="entry name" value="GEL"/>
    <property type="match status" value="3"/>
</dbReference>